<dbReference type="InParanoid" id="A0A804KAN5"/>
<evidence type="ECO:0000313" key="1">
    <source>
        <dbReference type="EMBL" id="CAG1832717.1"/>
    </source>
</evidence>
<dbReference type="AlphaFoldDB" id="A0A804KAN5"/>
<dbReference type="EnsemblPlants" id="Ma08_t25530.1">
    <property type="protein sequence ID" value="Ma08_p25530.1"/>
    <property type="gene ID" value="Ma08_g25530"/>
</dbReference>
<proteinExistence type="predicted"/>
<evidence type="ECO:0000313" key="2">
    <source>
        <dbReference type="EnsemblPlants" id="Ma08_p25530.1"/>
    </source>
</evidence>
<name>A0A804KAN5_MUSAM</name>
<gene>
    <name evidence="1" type="ORF">GSMUA_86370.1</name>
</gene>
<keyword evidence="3" id="KW-1185">Reference proteome</keyword>
<dbReference type="EMBL" id="HG996472">
    <property type="protein sequence ID" value="CAG1832717.1"/>
    <property type="molecule type" value="Genomic_DNA"/>
</dbReference>
<protein>
    <submittedName>
        <fullName evidence="1">(wild Malaysian banana) hypothetical protein</fullName>
    </submittedName>
</protein>
<sequence>MEDSGGSFAGPLRLVGFVYCSRVLTLALHLSHQAPNNSAA</sequence>
<organism evidence="2 3">
    <name type="scientific">Musa acuminata subsp. malaccensis</name>
    <name type="common">Wild banana</name>
    <name type="synonym">Musa malaccensis</name>
    <dbReference type="NCBI Taxonomy" id="214687"/>
    <lineage>
        <taxon>Eukaryota</taxon>
        <taxon>Viridiplantae</taxon>
        <taxon>Streptophyta</taxon>
        <taxon>Embryophyta</taxon>
        <taxon>Tracheophyta</taxon>
        <taxon>Spermatophyta</taxon>
        <taxon>Magnoliopsida</taxon>
        <taxon>Liliopsida</taxon>
        <taxon>Zingiberales</taxon>
        <taxon>Musaceae</taxon>
        <taxon>Musa</taxon>
    </lineage>
</organism>
<evidence type="ECO:0000313" key="3">
    <source>
        <dbReference type="Proteomes" id="UP000012960"/>
    </source>
</evidence>
<dbReference type="Gramene" id="Ma08_t25530.1">
    <property type="protein sequence ID" value="Ma08_p25530.1"/>
    <property type="gene ID" value="Ma08_g25530"/>
</dbReference>
<reference evidence="2" key="2">
    <citation type="submission" date="2021-05" db="UniProtKB">
        <authorList>
            <consortium name="EnsemblPlants"/>
        </authorList>
    </citation>
    <scope>IDENTIFICATION</scope>
    <source>
        <strain evidence="2">subsp. malaccensis</strain>
    </source>
</reference>
<dbReference type="Proteomes" id="UP000012960">
    <property type="component" value="Unplaced"/>
</dbReference>
<reference evidence="1" key="1">
    <citation type="submission" date="2021-03" db="EMBL/GenBank/DDBJ databases">
        <authorList>
            <consortium name="Genoscope - CEA"/>
            <person name="William W."/>
        </authorList>
    </citation>
    <scope>NUCLEOTIDE SEQUENCE</scope>
    <source>
        <strain evidence="1">Doubled-haploid Pahang</strain>
    </source>
</reference>
<accession>A0A804KAN5</accession>